<organism evidence="1 2">
    <name type="scientific">Selenomonas ruminantium</name>
    <dbReference type="NCBI Taxonomy" id="971"/>
    <lineage>
        <taxon>Bacteria</taxon>
        <taxon>Bacillati</taxon>
        <taxon>Bacillota</taxon>
        <taxon>Negativicutes</taxon>
        <taxon>Selenomonadales</taxon>
        <taxon>Selenomonadaceae</taxon>
        <taxon>Selenomonas</taxon>
    </lineage>
</organism>
<proteinExistence type="predicted"/>
<reference evidence="1 2" key="1">
    <citation type="submission" date="2016-10" db="EMBL/GenBank/DDBJ databases">
        <authorList>
            <person name="de Groot N.N."/>
        </authorList>
    </citation>
    <scope>NUCLEOTIDE SEQUENCE [LARGE SCALE GENOMIC DNA]</scope>
    <source>
        <strain evidence="1 2">Z108</strain>
    </source>
</reference>
<evidence type="ECO:0000313" key="1">
    <source>
        <dbReference type="EMBL" id="SFI01244.1"/>
    </source>
</evidence>
<dbReference type="OrthoDB" id="1664619at2"/>
<dbReference type="RefSeq" id="WP_143092136.1">
    <property type="nucleotide sequence ID" value="NZ_FOQK01000011.1"/>
</dbReference>
<dbReference type="Proteomes" id="UP000183639">
    <property type="component" value="Unassembled WGS sequence"/>
</dbReference>
<dbReference type="EMBL" id="FOQK01000011">
    <property type="protein sequence ID" value="SFI01244.1"/>
    <property type="molecule type" value="Genomic_DNA"/>
</dbReference>
<dbReference type="AlphaFoldDB" id="A0A1I3EQJ4"/>
<accession>A0A1I3EQJ4</accession>
<gene>
    <name evidence="1" type="ORF">SAMN04487861_11140</name>
</gene>
<evidence type="ECO:0000313" key="2">
    <source>
        <dbReference type="Proteomes" id="UP000183639"/>
    </source>
</evidence>
<name>A0A1I3EQJ4_SELRU</name>
<protein>
    <submittedName>
        <fullName evidence="1">Uncharacterized protein</fullName>
    </submittedName>
</protein>
<sequence>MNYPEDTPGISISELMSRLKLSRNYIIRHITHCVDHIEDAPAQGARVIYDEAMLRQYLAQKCTFTRQTRRINIEQELRKYQRKHPEDERVNNSSFCREFLGNIPDWTKITRSQIPNISLPSEDFWDFPLIFPKEYTQGDDAPDAKRKSAEICYRDMFKLGAIKIQLGRQKTMFYIPYEPGVLLPPLSQISKLNYNDESCYLVPADWKPFYQGHKAPSTQTGPIAKVQISITTDEESFDQTLIETALRKGFALNHILDHTVNPDKNLVTVVYQASTLSGTAAPASDKAADLIDADEFMQDYEQSLEALYQMEDGQ</sequence>